<organism evidence="2 3">
    <name type="scientific">Steinernema carpocapsae</name>
    <name type="common">Entomopathogenic nematode</name>
    <dbReference type="NCBI Taxonomy" id="34508"/>
    <lineage>
        <taxon>Eukaryota</taxon>
        <taxon>Metazoa</taxon>
        <taxon>Ecdysozoa</taxon>
        <taxon>Nematoda</taxon>
        <taxon>Chromadorea</taxon>
        <taxon>Rhabditida</taxon>
        <taxon>Tylenchina</taxon>
        <taxon>Panagrolaimomorpha</taxon>
        <taxon>Strongyloidoidea</taxon>
        <taxon>Steinernematidae</taxon>
        <taxon>Steinernema</taxon>
    </lineage>
</organism>
<protein>
    <submittedName>
        <fullName evidence="2">Uncharacterized protein</fullName>
    </submittedName>
</protein>
<evidence type="ECO:0000256" key="1">
    <source>
        <dbReference type="SAM" id="MobiDB-lite"/>
    </source>
</evidence>
<keyword evidence="3" id="KW-1185">Reference proteome</keyword>
<proteinExistence type="predicted"/>
<evidence type="ECO:0000313" key="2">
    <source>
        <dbReference type="EMBL" id="TMS33644.1"/>
    </source>
</evidence>
<feature type="region of interest" description="Disordered" evidence="1">
    <location>
        <begin position="90"/>
        <end position="120"/>
    </location>
</feature>
<dbReference type="AlphaFoldDB" id="A0A4U8UL14"/>
<reference evidence="2 3" key="2">
    <citation type="journal article" date="2019" name="G3 (Bethesda)">
        <title>Hybrid Assembly of the Genome of the Entomopathogenic Nematode Steinernema carpocapsae Identifies the X-Chromosome.</title>
        <authorList>
            <person name="Serra L."/>
            <person name="Macchietto M."/>
            <person name="Macias-Munoz A."/>
            <person name="McGill C.J."/>
            <person name="Rodriguez I.M."/>
            <person name="Rodriguez B."/>
            <person name="Murad R."/>
            <person name="Mortazavi A."/>
        </authorList>
    </citation>
    <scope>NUCLEOTIDE SEQUENCE [LARGE SCALE GENOMIC DNA]</scope>
    <source>
        <strain evidence="2 3">ALL</strain>
    </source>
</reference>
<gene>
    <name evidence="2" type="ORF">L596_001362</name>
</gene>
<reference evidence="2 3" key="1">
    <citation type="journal article" date="2015" name="Genome Biol.">
        <title>Comparative genomics of Steinernema reveals deeply conserved gene regulatory networks.</title>
        <authorList>
            <person name="Dillman A.R."/>
            <person name="Macchietto M."/>
            <person name="Porter C.F."/>
            <person name="Rogers A."/>
            <person name="Williams B."/>
            <person name="Antoshechkin I."/>
            <person name="Lee M.M."/>
            <person name="Goodwin Z."/>
            <person name="Lu X."/>
            <person name="Lewis E.E."/>
            <person name="Goodrich-Blair H."/>
            <person name="Stock S.P."/>
            <person name="Adams B.J."/>
            <person name="Sternberg P.W."/>
            <person name="Mortazavi A."/>
        </authorList>
    </citation>
    <scope>NUCLEOTIDE SEQUENCE [LARGE SCALE GENOMIC DNA]</scope>
    <source>
        <strain evidence="2 3">ALL</strain>
    </source>
</reference>
<evidence type="ECO:0000313" key="3">
    <source>
        <dbReference type="Proteomes" id="UP000298663"/>
    </source>
</evidence>
<dbReference type="Proteomes" id="UP000298663">
    <property type="component" value="Unassembled WGS sequence"/>
</dbReference>
<accession>A0A4U8UL14</accession>
<dbReference type="EMBL" id="AZBU02000001">
    <property type="protein sequence ID" value="TMS33644.1"/>
    <property type="molecule type" value="Genomic_DNA"/>
</dbReference>
<comment type="caution">
    <text evidence="2">The sequence shown here is derived from an EMBL/GenBank/DDBJ whole genome shotgun (WGS) entry which is preliminary data.</text>
</comment>
<name>A0A4U8UL14_STECR</name>
<sequence>MAIRTFVVPARNTVLATGLLPRRRATLLHWRLRFIACGHIHVWRNVSCRTLRLCGPGQDWIQHNEVTLDATTSRFPCSSPKPDLERLLLHPRKSPKHSSLSTTAPGGRPHQGSDGGSRKCPRNCNQCRTTPAVVTEAAAVDTEEAATEACHILFFITRSC</sequence>